<dbReference type="RefSeq" id="XP_009020836.1">
    <property type="nucleotide sequence ID" value="XM_009022588.1"/>
</dbReference>
<evidence type="ECO:0000256" key="8">
    <source>
        <dbReference type="ARBA" id="ARBA00023125"/>
    </source>
</evidence>
<dbReference type="SUPFAM" id="SSF52540">
    <property type="entry name" value="P-loop containing nucleoside triphosphate hydrolases"/>
    <property type="match status" value="2"/>
</dbReference>
<evidence type="ECO:0000256" key="10">
    <source>
        <dbReference type="ARBA" id="ARBA00023242"/>
    </source>
</evidence>
<dbReference type="InterPro" id="IPR016197">
    <property type="entry name" value="Chromo-like_dom_sf"/>
</dbReference>
<feature type="compositionally biased region" description="Low complexity" evidence="12">
    <location>
        <begin position="1704"/>
        <end position="1725"/>
    </location>
</feature>
<dbReference type="PANTHER" id="PTHR45623">
    <property type="entry name" value="CHROMODOMAIN-HELICASE-DNA-BINDING PROTEIN 3-RELATED-RELATED"/>
    <property type="match status" value="1"/>
</dbReference>
<feature type="compositionally biased region" description="Basic residues" evidence="12">
    <location>
        <begin position="134"/>
        <end position="143"/>
    </location>
</feature>
<dbReference type="InterPro" id="IPR040793">
    <property type="entry name" value="CDH1_2_SANT_HL1"/>
</dbReference>
<dbReference type="PROSITE" id="PS51192">
    <property type="entry name" value="HELICASE_ATP_BIND_1"/>
    <property type="match status" value="1"/>
</dbReference>
<dbReference type="Pfam" id="PF00271">
    <property type="entry name" value="Helicase_C"/>
    <property type="match status" value="1"/>
</dbReference>
<dbReference type="InParanoid" id="T1FTW0"/>
<dbReference type="InterPro" id="IPR000330">
    <property type="entry name" value="SNF2_N"/>
</dbReference>
<feature type="compositionally biased region" description="Low complexity" evidence="12">
    <location>
        <begin position="26"/>
        <end position="35"/>
    </location>
</feature>
<dbReference type="InterPro" id="IPR014001">
    <property type="entry name" value="Helicase_ATP-bd"/>
</dbReference>
<feature type="region of interest" description="Disordered" evidence="12">
    <location>
        <begin position="1"/>
        <end position="192"/>
    </location>
</feature>
<dbReference type="STRING" id="6412.T1FTW0"/>
<evidence type="ECO:0000256" key="4">
    <source>
        <dbReference type="ARBA" id="ARBA00022741"/>
    </source>
</evidence>
<dbReference type="GO" id="GO:0140658">
    <property type="term" value="F:ATP-dependent chromatin remodeler activity"/>
    <property type="evidence" value="ECO:0000318"/>
    <property type="project" value="GO_Central"/>
</dbReference>
<gene>
    <name evidence="17" type="primary">20212257</name>
    <name evidence="16" type="ORF">HELRODRAFT_192382</name>
</gene>
<dbReference type="SMART" id="SM00298">
    <property type="entry name" value="CHROMO"/>
    <property type="match status" value="2"/>
</dbReference>
<reference evidence="17" key="3">
    <citation type="submission" date="2015-06" db="UniProtKB">
        <authorList>
            <consortium name="EnsemblMetazoa"/>
        </authorList>
    </citation>
    <scope>IDENTIFICATION</scope>
</reference>
<feature type="compositionally biased region" description="Basic and acidic residues" evidence="12">
    <location>
        <begin position="1745"/>
        <end position="1765"/>
    </location>
</feature>
<keyword evidence="10" id="KW-0539">Nucleus</keyword>
<dbReference type="SMART" id="SM00490">
    <property type="entry name" value="HELICc"/>
    <property type="match status" value="1"/>
</dbReference>
<dbReference type="CDD" id="cd00167">
    <property type="entry name" value="SANT"/>
    <property type="match status" value="1"/>
</dbReference>
<name>T1FTW0_HELRO</name>
<dbReference type="CDD" id="cd18661">
    <property type="entry name" value="CD2_tandem_CHD1-2_like"/>
    <property type="match status" value="1"/>
</dbReference>
<dbReference type="Gene3D" id="2.40.50.40">
    <property type="match status" value="2"/>
</dbReference>
<protein>
    <recommendedName>
        <fullName evidence="19">DNA helicase</fullName>
    </recommendedName>
</protein>
<keyword evidence="8" id="KW-0238">DNA-binding</keyword>
<dbReference type="InterPro" id="IPR000953">
    <property type="entry name" value="Chromo/chromo_shadow_dom"/>
</dbReference>
<dbReference type="Pfam" id="PF13907">
    <property type="entry name" value="CHD1-like_C"/>
    <property type="match status" value="1"/>
</dbReference>
<evidence type="ECO:0000259" key="15">
    <source>
        <dbReference type="PROSITE" id="PS51194"/>
    </source>
</evidence>
<dbReference type="GO" id="GO:0003682">
    <property type="term" value="F:chromatin binding"/>
    <property type="evidence" value="ECO:0000318"/>
    <property type="project" value="GO_Central"/>
</dbReference>
<feature type="compositionally biased region" description="Basic and acidic residues" evidence="12">
    <location>
        <begin position="1547"/>
        <end position="1568"/>
    </location>
</feature>
<dbReference type="HOGENOM" id="CLU_000315_8_1_1"/>
<dbReference type="FunCoup" id="T1FTW0">
    <property type="interactions" value="1388"/>
</dbReference>
<keyword evidence="5" id="KW-0378">Hydrolase</keyword>
<evidence type="ECO:0000259" key="14">
    <source>
        <dbReference type="PROSITE" id="PS51192"/>
    </source>
</evidence>
<feature type="compositionally biased region" description="Low complexity" evidence="12">
    <location>
        <begin position="1535"/>
        <end position="1546"/>
    </location>
</feature>
<feature type="region of interest" description="Disordered" evidence="12">
    <location>
        <begin position="1294"/>
        <end position="1384"/>
    </location>
</feature>
<dbReference type="InterPro" id="IPR023780">
    <property type="entry name" value="Chromo_domain"/>
</dbReference>
<accession>T1FTW0</accession>
<dbReference type="Pfam" id="PF00176">
    <property type="entry name" value="SNF2-rel_dom"/>
    <property type="match status" value="1"/>
</dbReference>
<dbReference type="GO" id="GO:0034728">
    <property type="term" value="P:nucleosome organization"/>
    <property type="evidence" value="ECO:0000318"/>
    <property type="project" value="GO_Central"/>
</dbReference>
<keyword evidence="6" id="KW-0067">ATP-binding</keyword>
<evidence type="ECO:0000256" key="6">
    <source>
        <dbReference type="ARBA" id="ARBA00022840"/>
    </source>
</evidence>
<evidence type="ECO:0000313" key="16">
    <source>
        <dbReference type="EMBL" id="ESO01124.1"/>
    </source>
</evidence>
<feature type="compositionally biased region" description="Low complexity" evidence="12">
    <location>
        <begin position="1633"/>
        <end position="1649"/>
    </location>
</feature>
<dbReference type="CTD" id="20212257"/>
<feature type="compositionally biased region" description="Polar residues" evidence="12">
    <location>
        <begin position="1504"/>
        <end position="1521"/>
    </location>
</feature>
<feature type="compositionally biased region" description="Low complexity" evidence="12">
    <location>
        <begin position="1672"/>
        <end position="1681"/>
    </location>
</feature>
<feature type="region of interest" description="Disordered" evidence="12">
    <location>
        <begin position="1494"/>
        <end position="1795"/>
    </location>
</feature>
<keyword evidence="18" id="KW-1185">Reference proteome</keyword>
<evidence type="ECO:0000259" key="13">
    <source>
        <dbReference type="PROSITE" id="PS50013"/>
    </source>
</evidence>
<dbReference type="EMBL" id="AMQM01005157">
    <property type="status" value="NOT_ANNOTATED_CDS"/>
    <property type="molecule type" value="Genomic_DNA"/>
</dbReference>
<feature type="compositionally biased region" description="Acidic residues" evidence="12">
    <location>
        <begin position="74"/>
        <end position="84"/>
    </location>
</feature>
<dbReference type="eggNOG" id="KOG0384">
    <property type="taxonomic scope" value="Eukaryota"/>
</dbReference>
<dbReference type="Pfam" id="PF23588">
    <property type="entry name" value="HTH_CHD1_Hrp3"/>
    <property type="match status" value="1"/>
</dbReference>
<feature type="compositionally biased region" description="Basic residues" evidence="12">
    <location>
        <begin position="1294"/>
        <end position="1310"/>
    </location>
</feature>
<dbReference type="Pfam" id="PF00385">
    <property type="entry name" value="Chromo"/>
    <property type="match status" value="2"/>
</dbReference>
<dbReference type="InterPro" id="IPR001650">
    <property type="entry name" value="Helicase_C-like"/>
</dbReference>
<evidence type="ECO:0008006" key="19">
    <source>
        <dbReference type="Google" id="ProtNLM"/>
    </source>
</evidence>
<evidence type="ECO:0000313" key="17">
    <source>
        <dbReference type="EnsemblMetazoa" id="HelroP192382"/>
    </source>
</evidence>
<dbReference type="KEGG" id="hro:HELRODRAFT_192382"/>
<dbReference type="Gene3D" id="6.10.140.1440">
    <property type="match status" value="1"/>
</dbReference>
<dbReference type="GO" id="GO:0005634">
    <property type="term" value="C:nucleus"/>
    <property type="evidence" value="ECO:0000318"/>
    <property type="project" value="GO_Central"/>
</dbReference>
<dbReference type="Proteomes" id="UP000015101">
    <property type="component" value="Unassembled WGS sequence"/>
</dbReference>
<dbReference type="CDD" id="cd18793">
    <property type="entry name" value="SF2_C_SNF"/>
    <property type="match status" value="1"/>
</dbReference>
<dbReference type="GO" id="GO:0003677">
    <property type="term" value="F:DNA binding"/>
    <property type="evidence" value="ECO:0000318"/>
    <property type="project" value="GO_Central"/>
</dbReference>
<dbReference type="GO" id="GO:0000785">
    <property type="term" value="C:chromatin"/>
    <property type="evidence" value="ECO:0000318"/>
    <property type="project" value="GO_Central"/>
</dbReference>
<evidence type="ECO:0000313" key="18">
    <source>
        <dbReference type="Proteomes" id="UP000015101"/>
    </source>
</evidence>
<dbReference type="InterPro" id="IPR056302">
    <property type="entry name" value="CHD1-2/Hrp3_HTH"/>
</dbReference>
<dbReference type="SUPFAM" id="SSF54160">
    <property type="entry name" value="Chromo domain-like"/>
    <property type="match status" value="2"/>
</dbReference>
<proteinExistence type="inferred from homology"/>
<dbReference type="CDD" id="cd18666">
    <property type="entry name" value="CD1_tandem_CHD1-2_like"/>
    <property type="match status" value="1"/>
</dbReference>
<dbReference type="InterPro" id="IPR009057">
    <property type="entry name" value="Homeodomain-like_sf"/>
</dbReference>
<dbReference type="Gene3D" id="3.40.50.300">
    <property type="entry name" value="P-loop containing nucleotide triphosphate hydrolases"/>
    <property type="match status" value="1"/>
</dbReference>
<feature type="compositionally biased region" description="Basic residues" evidence="12">
    <location>
        <begin position="180"/>
        <end position="192"/>
    </location>
</feature>
<dbReference type="SUPFAM" id="SSF46689">
    <property type="entry name" value="Homeodomain-like"/>
    <property type="match status" value="1"/>
</dbReference>
<evidence type="ECO:0000256" key="3">
    <source>
        <dbReference type="ARBA" id="ARBA00022737"/>
    </source>
</evidence>
<evidence type="ECO:0000256" key="7">
    <source>
        <dbReference type="ARBA" id="ARBA00023015"/>
    </source>
</evidence>
<dbReference type="PROSITE" id="PS50013">
    <property type="entry name" value="CHROMO_2"/>
    <property type="match status" value="2"/>
</dbReference>
<evidence type="ECO:0000256" key="2">
    <source>
        <dbReference type="ARBA" id="ARBA00009687"/>
    </source>
</evidence>
<feature type="domain" description="Helicase C-terminal" evidence="15">
    <location>
        <begin position="751"/>
        <end position="902"/>
    </location>
</feature>
<feature type="compositionally biased region" description="Pro residues" evidence="12">
    <location>
        <begin position="1777"/>
        <end position="1795"/>
    </location>
</feature>
<feature type="compositionally biased region" description="Basic and acidic residues" evidence="12">
    <location>
        <begin position="1039"/>
        <end position="1055"/>
    </location>
</feature>
<evidence type="ECO:0000256" key="9">
    <source>
        <dbReference type="ARBA" id="ARBA00023163"/>
    </source>
</evidence>
<feature type="compositionally biased region" description="Basic and acidic residues" evidence="12">
    <location>
        <begin position="1603"/>
        <end position="1617"/>
    </location>
</feature>
<organism evidence="17 18">
    <name type="scientific">Helobdella robusta</name>
    <name type="common">Californian leech</name>
    <dbReference type="NCBI Taxonomy" id="6412"/>
    <lineage>
        <taxon>Eukaryota</taxon>
        <taxon>Metazoa</taxon>
        <taxon>Spiralia</taxon>
        <taxon>Lophotrochozoa</taxon>
        <taxon>Annelida</taxon>
        <taxon>Clitellata</taxon>
        <taxon>Hirudinea</taxon>
        <taxon>Rhynchobdellida</taxon>
        <taxon>Glossiphoniidae</taxon>
        <taxon>Helobdella</taxon>
    </lineage>
</organism>
<dbReference type="Pfam" id="PF18375">
    <property type="entry name" value="CDH1_2_SANT_HL1"/>
    <property type="match status" value="1"/>
</dbReference>
<feature type="region of interest" description="Disordered" evidence="12">
    <location>
        <begin position="1021"/>
        <end position="1085"/>
    </location>
</feature>
<feature type="compositionally biased region" description="Basic residues" evidence="12">
    <location>
        <begin position="150"/>
        <end position="160"/>
    </location>
</feature>
<dbReference type="PROSITE" id="PS51194">
    <property type="entry name" value="HELICASE_CTER"/>
    <property type="match status" value="1"/>
</dbReference>
<dbReference type="InterPro" id="IPR049730">
    <property type="entry name" value="SNF2/RAD54-like_C"/>
</dbReference>
<feature type="compositionally biased region" description="Basic and acidic residues" evidence="12">
    <location>
        <begin position="85"/>
        <end position="133"/>
    </location>
</feature>
<dbReference type="SMART" id="SM01176">
    <property type="entry name" value="DUF4208"/>
    <property type="match status" value="1"/>
</dbReference>
<feature type="domain" description="Helicase ATP-binding" evidence="14">
    <location>
        <begin position="454"/>
        <end position="624"/>
    </location>
</feature>
<dbReference type="Gene3D" id="3.40.50.10810">
    <property type="entry name" value="Tandem AAA-ATPase domain"/>
    <property type="match status" value="1"/>
</dbReference>
<evidence type="ECO:0000256" key="1">
    <source>
        <dbReference type="ARBA" id="ARBA00004123"/>
    </source>
</evidence>
<keyword evidence="4" id="KW-0547">Nucleotide-binding</keyword>
<dbReference type="EMBL" id="KB096830">
    <property type="protein sequence ID" value="ESO01124.1"/>
    <property type="molecule type" value="Genomic_DNA"/>
</dbReference>
<dbReference type="SMART" id="SM00487">
    <property type="entry name" value="DEXDc"/>
    <property type="match status" value="1"/>
</dbReference>
<dbReference type="FunFam" id="2.40.50.40:FF:000014">
    <property type="entry name" value="Chromodomain-helicase-DNA-binding protein 2 isoform 1"/>
    <property type="match status" value="1"/>
</dbReference>
<dbReference type="EnsemblMetazoa" id="HelroT192382">
    <property type="protein sequence ID" value="HelroP192382"/>
    <property type="gene ID" value="HelroG192382"/>
</dbReference>
<reference evidence="18" key="1">
    <citation type="submission" date="2012-12" db="EMBL/GenBank/DDBJ databases">
        <authorList>
            <person name="Hellsten U."/>
            <person name="Grimwood J."/>
            <person name="Chapman J.A."/>
            <person name="Shapiro H."/>
            <person name="Aerts A."/>
            <person name="Otillar R.P."/>
            <person name="Terry A.Y."/>
            <person name="Boore J.L."/>
            <person name="Simakov O."/>
            <person name="Marletaz F."/>
            <person name="Cho S.-J."/>
            <person name="Edsinger-Gonzales E."/>
            <person name="Havlak P."/>
            <person name="Kuo D.-H."/>
            <person name="Larsson T."/>
            <person name="Lv J."/>
            <person name="Arendt D."/>
            <person name="Savage R."/>
            <person name="Osoegawa K."/>
            <person name="de Jong P."/>
            <person name="Lindberg D.R."/>
            <person name="Seaver E.C."/>
            <person name="Weisblat D.A."/>
            <person name="Putnam N.H."/>
            <person name="Grigoriev I.V."/>
            <person name="Rokhsar D.S."/>
        </authorList>
    </citation>
    <scope>NUCLEOTIDE SEQUENCE</scope>
</reference>
<feature type="domain" description="Chromo" evidence="13">
    <location>
        <begin position="233"/>
        <end position="326"/>
    </location>
</feature>
<feature type="compositionally biased region" description="Pro residues" evidence="12">
    <location>
        <begin position="1682"/>
        <end position="1692"/>
    </location>
</feature>
<evidence type="ECO:0000256" key="12">
    <source>
        <dbReference type="SAM" id="MobiDB-lite"/>
    </source>
</evidence>
<feature type="compositionally biased region" description="Acidic residues" evidence="12">
    <location>
        <begin position="1319"/>
        <end position="1328"/>
    </location>
</feature>
<dbReference type="InterPro" id="IPR025260">
    <property type="entry name" value="CHD1-like_C"/>
</dbReference>
<dbReference type="OrthoDB" id="5857104at2759"/>
<dbReference type="GO" id="GO:0016887">
    <property type="term" value="F:ATP hydrolysis activity"/>
    <property type="evidence" value="ECO:0000318"/>
    <property type="project" value="GO_Central"/>
</dbReference>
<dbReference type="InterPro" id="IPR038718">
    <property type="entry name" value="SNF2-like_sf"/>
</dbReference>
<reference evidence="16 18" key="2">
    <citation type="journal article" date="2013" name="Nature">
        <title>Insights into bilaterian evolution from three spiralian genomes.</title>
        <authorList>
            <person name="Simakov O."/>
            <person name="Marletaz F."/>
            <person name="Cho S.J."/>
            <person name="Edsinger-Gonzales E."/>
            <person name="Havlak P."/>
            <person name="Hellsten U."/>
            <person name="Kuo D.H."/>
            <person name="Larsson T."/>
            <person name="Lv J."/>
            <person name="Arendt D."/>
            <person name="Savage R."/>
            <person name="Osoegawa K."/>
            <person name="de Jong P."/>
            <person name="Grimwood J."/>
            <person name="Chapman J.A."/>
            <person name="Shapiro H."/>
            <person name="Aerts A."/>
            <person name="Otillar R.P."/>
            <person name="Terry A.Y."/>
            <person name="Boore J.L."/>
            <person name="Grigoriev I.V."/>
            <person name="Lindberg D.R."/>
            <person name="Seaver E.C."/>
            <person name="Weisblat D.A."/>
            <person name="Putnam N.H."/>
            <person name="Rokhsar D.S."/>
        </authorList>
    </citation>
    <scope>NUCLEOTIDE SEQUENCE</scope>
</reference>
<dbReference type="FunFam" id="3.40.50.10810:FF:000007">
    <property type="entry name" value="Chromodomain-helicase-DNA-binding protein 2 isoform 1"/>
    <property type="match status" value="1"/>
</dbReference>
<sequence length="1820" mass="209261">MAQDTNAYSRSEDSSCEDKSEDESISNDSKSASSNSEDDSDTSDKSEVHVELNNNNQFSSLHLPRSQKGTNLSDSDDDDDDEEEERKRDIIKNETKKDIGKKAAQDPELYCIRRSDRRRTEVTRNHFDDNKSFDKRKKRKRTTRQATTRSKAKVSNKSKKTFSSSEEEDDSYSSDDNYKKSRKAGKISKHRITRRKPNAFKISYKEESDDVTDSEDLIEIDQNEEEEDKEQYETIEKVVKSRIGRVGATGSRTTVYNVEKEGDPNKGFIVGGDENGETQYLIKWKNWANVHNTWECEVGLREQKVNGIKKLENFMKKEEELERWRSYATAEDQEYYNCQQEMTEDLYQQYCLIEKIVLHIPKPGADQCDYLVKWEGLPYSECTQEDGSLIVKRFPKAVEEYEERRKSTCFPNKNSRALKYRPKFQALKTQPDYIGGKDKLELRDYQLAGLNWLLHSWCKNNGAILADEMGLGKTIQTISFLSTLMYSHQVYGPFLLVVPLSTLVTWKKEFETWAPKINVVVYIGDVNSRVLIREHEWYHGGSKQLKFNVILTTYEILLKDKAILGTVNWAVLGVDEAHRLKNDDSLLYKILINFDTNHRIFITGTPLQNSLKELWSLLHFIMPEKFDSWEDFERRHSSADKTGFRHLHQELEPYLLRRVKKDVEKSLPAKVEQILRVEMTKVQKQYYRWILTKNYKALTKGGKGNITSFVNLVMELKKCCNHSFLVRSPTDEDYTKNRFELLVKSSGKLILLDKLLLKLRNAGHRVLIFSQMVRMLDILAEYLQLRHFPYQRLDGTIKGDIRKQAMDHFNAEGSQDFCFLLSTRAGGLGVNLATADTVIIFDSDWNPQNDLQAMARAHRIGQKNQVSVYRLVTKKSVEEDIVERAKKKMVLDHLVIQRMDTTGRTVLNRAGMGSQAGSSATPFNKEELSAILKFGAEELFKESEDEDDIQVDIDDILRLAETRNFEELKNSATDELLSKFKVVSFDNLEDQELEQNTFRALPMKDWEDIIPESERKKIDEEERLQLIREQNLPPRSRKTVTEKKEAGSDAEYDARKSRRKQKDDDEEEDDESSDDDSLDGEKSGKKKVRGKEIVKGFNESEVRKFLKSMKKFGKTLERLEDIAGDAELQEKSESDLKNLAELILNKCDQVMKEYEEKLREVTTAEEKKAIGRPTFRLGSIIVNARSVLQSLSELEPLCDIMPVDEKERDTLQIKAHVKNAHFDCFWTVEDDCRLLRGVYECGFGNWDAIKMDSTFKLQDKILPDGDLKPQAKHLQTRTEYLLKIIKKINDSSGIKKKPVKNVGKSSKKVKSKEIIDENAGSEDNDDASNEASRDGLAKDKKLKKKKNTDKKSLGMKDHKKKKSHHHHHHHHHSNQTGQADGPLHFTTNQTVSVEEESGLEPEVFKQCKESMRVVKKYLQHLKSPDTSMGDDELLKRTRDCLIKIGDRITAILTEYKEPNKIKEWRGHLWQFVSMFTDNFDAPRLHKMYKHALKGRTSEQEKLNSESGNQSASTSHYPTNTASSSTSVRHHHHHQQQPSSSSTSSSTHRADKNRSMDGRKEDRRKRDEEAFGWGSKARDRPTRDQGSYQNSYSDHRQKSGSGYYRDDRWRSRYGEHEATQQQSQSNPGSGYAPSASQFTSSYQSSYQSSYDRPKGTGHHQRAMGRGYPHNRDYTSSSTDSPRYYPPRRPPYPPTDRRDHHGWSEASFSMAFDSSSAAAAAGSGTTSQGDQEGRDSKHFDRKRRHAGSTDRDPRGRVNEGRPPKDSRLTASPSNRYPPSSNPLPPPPLPGMHPPLLTMPPPALSMHLMAPPPINQYPMQPPA</sequence>
<dbReference type="InterPro" id="IPR001005">
    <property type="entry name" value="SANT/Myb"/>
</dbReference>
<dbReference type="InterPro" id="IPR027417">
    <property type="entry name" value="P-loop_NTPase"/>
</dbReference>
<evidence type="ECO:0000256" key="5">
    <source>
        <dbReference type="ARBA" id="ARBA00022801"/>
    </source>
</evidence>
<comment type="similarity">
    <text evidence="2">Belongs to the SNF2/RAD54 helicase family. ISWI subfamily.</text>
</comment>
<dbReference type="GeneID" id="20212257"/>
<dbReference type="GO" id="GO:0042393">
    <property type="term" value="F:histone binding"/>
    <property type="evidence" value="ECO:0000318"/>
    <property type="project" value="GO_Central"/>
</dbReference>
<keyword evidence="7" id="KW-0805">Transcription regulation</keyword>
<keyword evidence="9" id="KW-0804">Transcription</keyword>
<feature type="domain" description="Chromo" evidence="13">
    <location>
        <begin position="351"/>
        <end position="413"/>
    </location>
</feature>
<comment type="catalytic activity">
    <reaction evidence="11">
        <text>ATP + H2O = ADP + phosphate + H(+)</text>
        <dbReference type="Rhea" id="RHEA:13065"/>
        <dbReference type="ChEBI" id="CHEBI:15377"/>
        <dbReference type="ChEBI" id="CHEBI:15378"/>
        <dbReference type="ChEBI" id="CHEBI:30616"/>
        <dbReference type="ChEBI" id="CHEBI:43474"/>
        <dbReference type="ChEBI" id="CHEBI:456216"/>
    </reaction>
</comment>
<feature type="compositionally biased region" description="Acidic residues" evidence="12">
    <location>
        <begin position="1064"/>
        <end position="1078"/>
    </location>
</feature>
<dbReference type="Gene3D" id="1.10.10.60">
    <property type="entry name" value="Homeodomain-like"/>
    <property type="match status" value="1"/>
</dbReference>
<comment type="subcellular location">
    <subcellularLocation>
        <location evidence="1">Nucleus</location>
    </subcellularLocation>
</comment>
<keyword evidence="3" id="KW-0677">Repeat</keyword>
<dbReference type="PANTHER" id="PTHR45623:SF14">
    <property type="entry name" value="CHROMODOMAIN-HELICASE-DNA-BINDING PROTEIN 1"/>
    <property type="match status" value="1"/>
</dbReference>
<dbReference type="FunFam" id="3.40.50.300:FF:000130">
    <property type="entry name" value="Chromodomain-helicase-DNA-binding protein 2 isoform 1"/>
    <property type="match status" value="1"/>
</dbReference>
<feature type="compositionally biased region" description="Basic residues" evidence="12">
    <location>
        <begin position="1357"/>
        <end position="1373"/>
    </location>
</feature>
<dbReference type="OMA" id="IDYLCKW"/>
<dbReference type="GO" id="GO:0005524">
    <property type="term" value="F:ATP binding"/>
    <property type="evidence" value="ECO:0007669"/>
    <property type="project" value="UniProtKB-KW"/>
</dbReference>
<feature type="compositionally biased region" description="Polar residues" evidence="12">
    <location>
        <begin position="1618"/>
        <end position="1627"/>
    </location>
</feature>
<evidence type="ECO:0000256" key="11">
    <source>
        <dbReference type="ARBA" id="ARBA00049360"/>
    </source>
</evidence>